<keyword evidence="4 6" id="KW-1015">Disulfide bond</keyword>
<dbReference type="Proteomes" id="UP001318040">
    <property type="component" value="Chromosome 15"/>
</dbReference>
<feature type="compositionally biased region" description="Basic and acidic residues" evidence="7">
    <location>
        <begin position="337"/>
        <end position="346"/>
    </location>
</feature>
<feature type="region of interest" description="Disordered" evidence="7">
    <location>
        <begin position="430"/>
        <end position="496"/>
    </location>
</feature>
<dbReference type="SMART" id="SM00208">
    <property type="entry name" value="TNFR"/>
    <property type="match status" value="4"/>
</dbReference>
<dbReference type="SUPFAM" id="SSF57586">
    <property type="entry name" value="TNF receptor-like"/>
    <property type="match status" value="3"/>
</dbReference>
<dbReference type="GO" id="GO:0042130">
    <property type="term" value="P:negative regulation of T cell proliferation"/>
    <property type="evidence" value="ECO:0007669"/>
    <property type="project" value="TreeGrafter"/>
</dbReference>
<dbReference type="PANTHER" id="PTHR46921">
    <property type="entry name" value="TUMOR NECROSIS FACTOR RECEPTOR SUPERFAMILY MEMBER 21"/>
    <property type="match status" value="1"/>
</dbReference>
<feature type="compositionally biased region" description="Polar residues" evidence="7">
    <location>
        <begin position="447"/>
        <end position="456"/>
    </location>
</feature>
<feature type="disulfide bond" evidence="6">
    <location>
        <begin position="534"/>
        <end position="549"/>
    </location>
</feature>
<dbReference type="GO" id="GO:0097252">
    <property type="term" value="P:oligodendrocyte apoptotic process"/>
    <property type="evidence" value="ECO:0007669"/>
    <property type="project" value="TreeGrafter"/>
</dbReference>
<dbReference type="CTD" id="27242"/>
<feature type="region of interest" description="Disordered" evidence="7">
    <location>
        <begin position="189"/>
        <end position="216"/>
    </location>
</feature>
<evidence type="ECO:0000256" key="1">
    <source>
        <dbReference type="ARBA" id="ARBA00022703"/>
    </source>
</evidence>
<evidence type="ECO:0000256" key="8">
    <source>
        <dbReference type="SAM" id="Phobius"/>
    </source>
</evidence>
<feature type="region of interest" description="Disordered" evidence="7">
    <location>
        <begin position="796"/>
        <end position="904"/>
    </location>
</feature>
<dbReference type="FunFam" id="2.10.50.10:FF:000011">
    <property type="entry name" value="Tumor necrosis factor receptor superfamily member 21"/>
    <property type="match status" value="1"/>
</dbReference>
<keyword evidence="2" id="KW-0732">Signal</keyword>
<feature type="region of interest" description="Disordered" evidence="7">
    <location>
        <begin position="254"/>
        <end position="346"/>
    </location>
</feature>
<feature type="compositionally biased region" description="Basic and acidic residues" evidence="7">
    <location>
        <begin position="848"/>
        <end position="858"/>
    </location>
</feature>
<dbReference type="GO" id="GO:0002250">
    <property type="term" value="P:adaptive immune response"/>
    <property type="evidence" value="ECO:0007669"/>
    <property type="project" value="TreeGrafter"/>
</dbReference>
<evidence type="ECO:0000256" key="5">
    <source>
        <dbReference type="ARBA" id="ARBA00023180"/>
    </source>
</evidence>
<accession>A0AAJ7T434</accession>
<dbReference type="PROSITE" id="PS00652">
    <property type="entry name" value="TNFR_NGFR_1"/>
    <property type="match status" value="1"/>
</dbReference>
<feature type="compositionally biased region" description="Basic residues" evidence="7">
    <location>
        <begin position="974"/>
        <end position="986"/>
    </location>
</feature>
<dbReference type="RefSeq" id="XP_032810850.1">
    <property type="nucleotide sequence ID" value="XM_032954959.1"/>
</dbReference>
<comment type="caution">
    <text evidence="6">Lacks conserved residue(s) required for the propagation of feature annotation.</text>
</comment>
<dbReference type="InterPro" id="IPR022330">
    <property type="entry name" value="TNFR_21"/>
</dbReference>
<keyword evidence="8" id="KW-1133">Transmembrane helix</keyword>
<evidence type="ECO:0000313" key="12">
    <source>
        <dbReference type="RefSeq" id="XP_032810850.1"/>
    </source>
</evidence>
<keyword evidence="8" id="KW-0812">Transmembrane</keyword>
<dbReference type="GO" id="GO:0031642">
    <property type="term" value="P:negative regulation of myelination"/>
    <property type="evidence" value="ECO:0007669"/>
    <property type="project" value="TreeGrafter"/>
</dbReference>
<feature type="repeat" description="TNFR-Cys" evidence="6">
    <location>
        <begin position="533"/>
        <end position="575"/>
    </location>
</feature>
<keyword evidence="8" id="KW-0472">Membrane</keyword>
<feature type="compositionally biased region" description="Polar residues" evidence="7">
    <location>
        <begin position="808"/>
        <end position="819"/>
    </location>
</feature>
<name>A0AAJ7T434_PETMA</name>
<evidence type="ECO:0000256" key="2">
    <source>
        <dbReference type="ARBA" id="ARBA00022729"/>
    </source>
</evidence>
<feature type="domain" description="Death" evidence="9">
    <location>
        <begin position="1020"/>
        <end position="1126"/>
    </location>
</feature>
<evidence type="ECO:0000256" key="4">
    <source>
        <dbReference type="ARBA" id="ARBA00023157"/>
    </source>
</evidence>
<feature type="compositionally biased region" description="Gly residues" evidence="7">
    <location>
        <begin position="678"/>
        <end position="688"/>
    </location>
</feature>
<feature type="region of interest" description="Disordered" evidence="7">
    <location>
        <begin position="359"/>
        <end position="418"/>
    </location>
</feature>
<proteinExistence type="predicted"/>
<dbReference type="InterPro" id="IPR001368">
    <property type="entry name" value="TNFR/NGFR_Cys_rich_reg"/>
</dbReference>
<dbReference type="GO" id="GO:0006959">
    <property type="term" value="P:humoral immune response"/>
    <property type="evidence" value="ECO:0007669"/>
    <property type="project" value="TreeGrafter"/>
</dbReference>
<dbReference type="PROSITE" id="PS50017">
    <property type="entry name" value="DEATH_DOMAIN"/>
    <property type="match status" value="1"/>
</dbReference>
<feature type="transmembrane region" description="Helical" evidence="8">
    <location>
        <begin position="914"/>
        <end position="935"/>
    </location>
</feature>
<reference evidence="12" key="1">
    <citation type="submission" date="2025-08" db="UniProtKB">
        <authorList>
            <consortium name="RefSeq"/>
        </authorList>
    </citation>
    <scope>IDENTIFICATION</scope>
    <source>
        <tissue evidence="12">Sperm</tissue>
    </source>
</reference>
<keyword evidence="1" id="KW-0053">Apoptosis</keyword>
<evidence type="ECO:0000256" key="3">
    <source>
        <dbReference type="ARBA" id="ARBA00022737"/>
    </source>
</evidence>
<feature type="compositionally biased region" description="Basic and acidic residues" evidence="7">
    <location>
        <begin position="144"/>
        <end position="155"/>
    </location>
</feature>
<evidence type="ECO:0000256" key="6">
    <source>
        <dbReference type="PROSITE-ProRule" id="PRU00206"/>
    </source>
</evidence>
<feature type="compositionally biased region" description="Polar residues" evidence="7">
    <location>
        <begin position="381"/>
        <end position="391"/>
    </location>
</feature>
<feature type="compositionally biased region" description="Polar residues" evidence="7">
    <location>
        <begin position="743"/>
        <end position="755"/>
    </location>
</feature>
<dbReference type="PANTHER" id="PTHR46921:SF1">
    <property type="entry name" value="TUMOR NECROSIS FACTOR RECEPTOR SUPERFAMILY MEMBER 21"/>
    <property type="match status" value="1"/>
</dbReference>
<organism evidence="11 12">
    <name type="scientific">Petromyzon marinus</name>
    <name type="common">Sea lamprey</name>
    <dbReference type="NCBI Taxonomy" id="7757"/>
    <lineage>
        <taxon>Eukaryota</taxon>
        <taxon>Metazoa</taxon>
        <taxon>Chordata</taxon>
        <taxon>Craniata</taxon>
        <taxon>Vertebrata</taxon>
        <taxon>Cyclostomata</taxon>
        <taxon>Hyperoartia</taxon>
        <taxon>Petromyzontiformes</taxon>
        <taxon>Petromyzontidae</taxon>
        <taxon>Petromyzon</taxon>
    </lineage>
</organism>
<dbReference type="InterPro" id="IPR011029">
    <property type="entry name" value="DEATH-like_dom_sf"/>
</dbReference>
<feature type="compositionally biased region" description="Basic and acidic residues" evidence="7">
    <location>
        <begin position="359"/>
        <end position="368"/>
    </location>
</feature>
<dbReference type="KEGG" id="pmrn:116942700"/>
<feature type="domain" description="TNFR-Cys" evidence="10">
    <location>
        <begin position="533"/>
        <end position="575"/>
    </location>
</feature>
<sequence>MGEEVTARRMEEVEDEMMVAGGGGRSVPELMGRRRRRPCSASAVTAVLCFWFAVGAVAAQNPNYASNSSQLHLLPKSYAELDNGNASQLRDYSGHQQGVEHAEPSEGHNLTAEQAGEAGPSVASTLGPTPNQDYEQPKWLPSHADPRRELREKPVHGRTGRSTEAGESGQSNVLLSGISQHRRLDFKEAIGGSGRNGEDIGHLRGRRTRSARETDTFTELQTKLPKNVRNHDVDGLSEQEHRLRSYHRHHPWIGTPYDGVSGPRESREGHWRDSPGEQRVGTTKKIRHRRKKPSVQQKRRPSISTILIKDSSSPEDMHVADSKPRTPVGHSSRHIPLRRERNPRLEENAEHLLAELVETHRGRSEPRLGHQKMSAGVAGLKQSTSQQGQLDTSRRQHHDEKTIEQVGSPAEGEDALDSMSRETLAVDLPAGHEMYSNPPRFAPIYRTSDNSAAPTNEDNHGLDVEMASAVSAAPGTSNSSSSSNNNESAGEESRSHYWRVDPQSGVEVLCDKCPAGTRVLSHCTANELRVCVACKSGTFLGHENAANGCRRCGPPCGESDGVERAPCTQRHDRVCACPAGWYARDGGDGVGEGGEGGDGGDALPGGRLRCAPHTKCPPGWGVRRRGTETRDVRCKQCSRGTFSSEESSTTRCRPHTDCALLDLHIASPGDGRQDNVCGGSGGSAGEDGGVVDARAEPSSVPTPASAALPGGAEEEGGVELVAPATPRSSGEHHLDPLPLPSGADSSYAPSPSGLQPQPGDPHQQGLVTSPLTLESRGSAIWQTNPESDVATTAFSSDIPITPVGDSAHTFSAQSESGRNMTKLPKRAVPAISGDSTSGEAPTMQARPSLDDVDRRDKASPPSREPPRRWPSLSGSSAANIPPGFSRIPSRSSSGRALAKPPQPPPAPFDINEHVAWLVVVFILLLLVVAVACSVYRSSRALRKGPGEPPETIRQRAVPPQMQQQQQQQQQHQQLPHHHHHHHHLHQQQHSQRARGQSRTQLNLQIAEPANKWVFSYQGQRVDILLLVAGHIGCQWKELYRALLASAASSSSSAAATTAAAAAAAAAAAEDPTAMVDESAHASYQEAAYAVLLGWTVLDAEANLARLIGALRTCGWNSLVERIRAIMEDSALTERDEVGPLPVVLCAGRGTRGSLAPGSDAGTLSGAGVGAGGEGRLGLHTPVGGACKPGRTAPFQDESEPLLRCDSTSSGSSTGSAKAWSFIAKEKRDTILRQVLADSLQLQPIFDDVFSLLSVEELRAVEACGQPDEKLERIFDILGCKSREASQRLLDSLYEHLPELL</sequence>
<dbReference type="GO" id="GO:0005886">
    <property type="term" value="C:plasma membrane"/>
    <property type="evidence" value="ECO:0007669"/>
    <property type="project" value="TreeGrafter"/>
</dbReference>
<gene>
    <name evidence="12" type="primary">LOC116942700</name>
</gene>
<evidence type="ECO:0000259" key="9">
    <source>
        <dbReference type="PROSITE" id="PS50017"/>
    </source>
</evidence>
<dbReference type="Gene3D" id="2.10.50.10">
    <property type="entry name" value="Tumor Necrosis Factor Receptor, subunit A, domain 2"/>
    <property type="match status" value="3"/>
</dbReference>
<feature type="compositionally biased region" description="Basic and acidic residues" evidence="7">
    <location>
        <begin position="392"/>
        <end position="403"/>
    </location>
</feature>
<keyword evidence="3" id="KW-0677">Repeat</keyword>
<evidence type="ECO:0000259" key="10">
    <source>
        <dbReference type="PROSITE" id="PS50050"/>
    </source>
</evidence>
<feature type="region of interest" description="Disordered" evidence="7">
    <location>
        <begin position="111"/>
        <end position="173"/>
    </location>
</feature>
<feature type="compositionally biased region" description="Low complexity" evidence="7">
    <location>
        <begin position="960"/>
        <end position="973"/>
    </location>
</feature>
<dbReference type="CDD" id="cd01671">
    <property type="entry name" value="CARD"/>
    <property type="match status" value="1"/>
</dbReference>
<protein>
    <submittedName>
        <fullName evidence="12">Uncharacterized protein LOC116942700</fullName>
    </submittedName>
</protein>
<dbReference type="PROSITE" id="PS50050">
    <property type="entry name" value="TNFR_NGFR_2"/>
    <property type="match status" value="1"/>
</dbReference>
<dbReference type="InterPro" id="IPR000488">
    <property type="entry name" value="Death_dom"/>
</dbReference>
<feature type="compositionally biased region" description="Basic and acidic residues" evidence="7">
    <location>
        <begin position="264"/>
        <end position="276"/>
    </location>
</feature>
<feature type="compositionally biased region" description="Low complexity" evidence="7">
    <location>
        <begin position="477"/>
        <end position="488"/>
    </location>
</feature>
<dbReference type="Gene3D" id="1.10.533.10">
    <property type="entry name" value="Death Domain, Fas"/>
    <property type="match status" value="1"/>
</dbReference>
<evidence type="ECO:0000313" key="11">
    <source>
        <dbReference type="Proteomes" id="UP001318040"/>
    </source>
</evidence>
<feature type="compositionally biased region" description="Basic and acidic residues" evidence="7">
    <location>
        <begin position="315"/>
        <end position="324"/>
    </location>
</feature>
<feature type="compositionally biased region" description="Basic residues" evidence="7">
    <location>
        <begin position="282"/>
        <end position="301"/>
    </location>
</feature>
<dbReference type="Pfam" id="PF00020">
    <property type="entry name" value="TNFR_c6"/>
    <property type="match status" value="1"/>
</dbReference>
<dbReference type="GO" id="GO:0007165">
    <property type="term" value="P:signal transduction"/>
    <property type="evidence" value="ECO:0007669"/>
    <property type="project" value="InterPro"/>
</dbReference>
<dbReference type="GO" id="GO:0051402">
    <property type="term" value="P:neuron apoptotic process"/>
    <property type="evidence" value="ECO:0007669"/>
    <property type="project" value="TreeGrafter"/>
</dbReference>
<evidence type="ECO:0000256" key="7">
    <source>
        <dbReference type="SAM" id="MobiDB-lite"/>
    </source>
</evidence>
<feature type="region of interest" description="Disordered" evidence="7">
    <location>
        <begin position="940"/>
        <end position="999"/>
    </location>
</feature>
<dbReference type="GO" id="GO:0030889">
    <property type="term" value="P:negative regulation of B cell proliferation"/>
    <property type="evidence" value="ECO:0007669"/>
    <property type="project" value="TreeGrafter"/>
</dbReference>
<feature type="transmembrane region" description="Helical" evidence="8">
    <location>
        <begin position="39"/>
        <end position="59"/>
    </location>
</feature>
<feature type="region of interest" description="Disordered" evidence="7">
    <location>
        <begin position="672"/>
        <end position="767"/>
    </location>
</feature>
<feature type="compositionally biased region" description="Polar residues" evidence="7">
    <location>
        <begin position="122"/>
        <end position="134"/>
    </location>
</feature>
<keyword evidence="11" id="KW-1185">Reference proteome</keyword>
<keyword evidence="5" id="KW-0325">Glycoprotein</keyword>